<evidence type="ECO:0000313" key="2">
    <source>
        <dbReference type="Proteomes" id="UP000681720"/>
    </source>
</evidence>
<evidence type="ECO:0000313" key="1">
    <source>
        <dbReference type="EMBL" id="CAF4816541.1"/>
    </source>
</evidence>
<dbReference type="Proteomes" id="UP000681720">
    <property type="component" value="Unassembled WGS sequence"/>
</dbReference>
<proteinExistence type="predicted"/>
<gene>
    <name evidence="1" type="ORF">GIL414_LOCUS47812</name>
</gene>
<name>A0A8S3BDH3_9BILA</name>
<comment type="caution">
    <text evidence="1">The sequence shown here is derived from an EMBL/GenBank/DDBJ whole genome shotgun (WGS) entry which is preliminary data.</text>
</comment>
<dbReference type="AlphaFoldDB" id="A0A8S3BDH3"/>
<protein>
    <submittedName>
        <fullName evidence="1">Uncharacterized protein</fullName>
    </submittedName>
</protein>
<feature type="non-terminal residue" evidence="1">
    <location>
        <position position="1"/>
    </location>
</feature>
<reference evidence="1" key="1">
    <citation type="submission" date="2021-02" db="EMBL/GenBank/DDBJ databases">
        <authorList>
            <person name="Nowell W R."/>
        </authorList>
    </citation>
    <scope>NUCLEOTIDE SEQUENCE</scope>
</reference>
<organism evidence="1 2">
    <name type="scientific">Rotaria magnacalcarata</name>
    <dbReference type="NCBI Taxonomy" id="392030"/>
    <lineage>
        <taxon>Eukaryota</taxon>
        <taxon>Metazoa</taxon>
        <taxon>Spiralia</taxon>
        <taxon>Gnathifera</taxon>
        <taxon>Rotifera</taxon>
        <taxon>Eurotatoria</taxon>
        <taxon>Bdelloidea</taxon>
        <taxon>Philodinida</taxon>
        <taxon>Philodinidae</taxon>
        <taxon>Rotaria</taxon>
    </lineage>
</organism>
<sequence>SSKVDDFRLVLLTNCAENTII</sequence>
<dbReference type="EMBL" id="CAJOBJ010153561">
    <property type="protein sequence ID" value="CAF4816541.1"/>
    <property type="molecule type" value="Genomic_DNA"/>
</dbReference>
<accession>A0A8S3BDH3</accession>